<name>A0A813UDH6_ADIRI</name>
<evidence type="ECO:0000313" key="4">
    <source>
        <dbReference type="Proteomes" id="UP000663828"/>
    </source>
</evidence>
<dbReference type="OrthoDB" id="6614653at2759"/>
<feature type="domain" description="DUF985" evidence="1">
    <location>
        <begin position="11"/>
        <end position="158"/>
    </location>
</feature>
<evidence type="ECO:0000313" key="3">
    <source>
        <dbReference type="EMBL" id="CAF0825947.1"/>
    </source>
</evidence>
<dbReference type="InterPro" id="IPR039935">
    <property type="entry name" value="YML079W-like"/>
</dbReference>
<evidence type="ECO:0000259" key="1">
    <source>
        <dbReference type="Pfam" id="PF06172"/>
    </source>
</evidence>
<comment type="caution">
    <text evidence="2">The sequence shown here is derived from an EMBL/GenBank/DDBJ whole genome shotgun (WGS) entry which is preliminary data.</text>
</comment>
<gene>
    <name evidence="2" type="ORF">EDS130_LOCUS6034</name>
    <name evidence="3" type="ORF">XAT740_LOCUS4207</name>
</gene>
<protein>
    <recommendedName>
        <fullName evidence="1">DUF985 domain-containing protein</fullName>
    </recommendedName>
</protein>
<dbReference type="InterPro" id="IPR009327">
    <property type="entry name" value="Cupin_DUF985"/>
</dbReference>
<sequence>MNESNQQQANDWLKVLNLQPHPEGGFYCETDRSKDECKLERYENQTRACSTAIYYLLKLPDSPKSHFHRIKADEIWHFYRGLPITIHVLDEEKSSHTEYILSNDLADNRDARPQILIPYGKWFAAEILSKNIGDDNDNYTLCGCTCTPGFEYHDYELAKRSELIDKFPQFKDLIIRLTRSE</sequence>
<dbReference type="EMBL" id="CAJNOR010000170">
    <property type="protein sequence ID" value="CAF0825947.1"/>
    <property type="molecule type" value="Genomic_DNA"/>
</dbReference>
<dbReference type="EMBL" id="CAJNOJ010000017">
    <property type="protein sequence ID" value="CAF0824853.1"/>
    <property type="molecule type" value="Genomic_DNA"/>
</dbReference>
<dbReference type="Gene3D" id="2.60.120.10">
    <property type="entry name" value="Jelly Rolls"/>
    <property type="match status" value="1"/>
</dbReference>
<proteinExistence type="predicted"/>
<dbReference type="PANTHER" id="PTHR33387">
    <property type="entry name" value="RMLC-LIKE JELLY ROLL FOLD PROTEIN"/>
    <property type="match status" value="1"/>
</dbReference>
<dbReference type="SUPFAM" id="SSF51182">
    <property type="entry name" value="RmlC-like cupins"/>
    <property type="match status" value="1"/>
</dbReference>
<evidence type="ECO:0000313" key="2">
    <source>
        <dbReference type="EMBL" id="CAF0824853.1"/>
    </source>
</evidence>
<dbReference type="PANTHER" id="PTHR33387:SF3">
    <property type="entry name" value="DUF985 DOMAIN-CONTAINING PROTEIN"/>
    <property type="match status" value="1"/>
</dbReference>
<dbReference type="InterPro" id="IPR011051">
    <property type="entry name" value="RmlC_Cupin_sf"/>
</dbReference>
<accession>A0A813UDH6</accession>
<dbReference type="AlphaFoldDB" id="A0A813UDH6"/>
<evidence type="ECO:0000313" key="5">
    <source>
        <dbReference type="Proteomes" id="UP000663852"/>
    </source>
</evidence>
<reference evidence="2" key="1">
    <citation type="submission" date="2021-02" db="EMBL/GenBank/DDBJ databases">
        <authorList>
            <person name="Nowell W R."/>
        </authorList>
    </citation>
    <scope>NUCLEOTIDE SEQUENCE</scope>
</reference>
<dbReference type="CDD" id="cd06121">
    <property type="entry name" value="cupin_YML079wp"/>
    <property type="match status" value="1"/>
</dbReference>
<dbReference type="Proteomes" id="UP000663852">
    <property type="component" value="Unassembled WGS sequence"/>
</dbReference>
<organism evidence="2 5">
    <name type="scientific">Adineta ricciae</name>
    <name type="common">Rotifer</name>
    <dbReference type="NCBI Taxonomy" id="249248"/>
    <lineage>
        <taxon>Eukaryota</taxon>
        <taxon>Metazoa</taxon>
        <taxon>Spiralia</taxon>
        <taxon>Gnathifera</taxon>
        <taxon>Rotifera</taxon>
        <taxon>Eurotatoria</taxon>
        <taxon>Bdelloidea</taxon>
        <taxon>Adinetida</taxon>
        <taxon>Adinetidae</taxon>
        <taxon>Adineta</taxon>
    </lineage>
</organism>
<dbReference type="Pfam" id="PF06172">
    <property type="entry name" value="Cupin_5"/>
    <property type="match status" value="1"/>
</dbReference>
<dbReference type="InterPro" id="IPR014710">
    <property type="entry name" value="RmlC-like_jellyroll"/>
</dbReference>
<keyword evidence="4" id="KW-1185">Reference proteome</keyword>
<dbReference type="Proteomes" id="UP000663828">
    <property type="component" value="Unassembled WGS sequence"/>
</dbReference>